<dbReference type="InterPro" id="IPR036291">
    <property type="entry name" value="NAD(P)-bd_dom_sf"/>
</dbReference>
<reference evidence="3 4" key="1">
    <citation type="journal article" date="2019" name="Int. J. Syst. Evol. Microbiol.">
        <title>The Global Catalogue of Microorganisms (GCM) 10K type strain sequencing project: providing services to taxonomists for standard genome sequencing and annotation.</title>
        <authorList>
            <consortium name="The Broad Institute Genomics Platform"/>
            <consortium name="The Broad Institute Genome Sequencing Center for Infectious Disease"/>
            <person name="Wu L."/>
            <person name="Ma J."/>
        </authorList>
    </citation>
    <scope>NUCLEOTIDE SEQUENCE [LARGE SCALE GENOMIC DNA]</scope>
    <source>
        <strain evidence="3 4">JCM 15481</strain>
    </source>
</reference>
<dbReference type="InterPro" id="IPR013154">
    <property type="entry name" value="ADH-like_N"/>
</dbReference>
<dbReference type="Proteomes" id="UP001500443">
    <property type="component" value="Unassembled WGS sequence"/>
</dbReference>
<dbReference type="SUPFAM" id="SSF50129">
    <property type="entry name" value="GroES-like"/>
    <property type="match status" value="1"/>
</dbReference>
<comment type="caution">
    <text evidence="3">The sequence shown here is derived from an EMBL/GenBank/DDBJ whole genome shotgun (WGS) entry which is preliminary data.</text>
</comment>
<dbReference type="InterPro" id="IPR051603">
    <property type="entry name" value="Zinc-ADH_QOR/CCCR"/>
</dbReference>
<protein>
    <submittedName>
        <fullName evidence="3">NADP-dependent oxidoreductase</fullName>
    </submittedName>
</protein>
<dbReference type="Gene3D" id="3.90.180.10">
    <property type="entry name" value="Medium-chain alcohol dehydrogenases, catalytic domain"/>
    <property type="match status" value="1"/>
</dbReference>
<dbReference type="Pfam" id="PF13602">
    <property type="entry name" value="ADH_zinc_N_2"/>
    <property type="match status" value="1"/>
</dbReference>
<evidence type="ECO:0000313" key="4">
    <source>
        <dbReference type="Proteomes" id="UP001500443"/>
    </source>
</evidence>
<evidence type="ECO:0000313" key="3">
    <source>
        <dbReference type="EMBL" id="GAA1501486.1"/>
    </source>
</evidence>
<dbReference type="Pfam" id="PF08240">
    <property type="entry name" value="ADH_N"/>
    <property type="match status" value="1"/>
</dbReference>
<dbReference type="PANTHER" id="PTHR44154:SF1">
    <property type="entry name" value="QUINONE OXIDOREDUCTASE"/>
    <property type="match status" value="1"/>
</dbReference>
<evidence type="ECO:0000259" key="2">
    <source>
        <dbReference type="SMART" id="SM00829"/>
    </source>
</evidence>
<keyword evidence="4" id="KW-1185">Reference proteome</keyword>
<dbReference type="Gene3D" id="3.40.50.720">
    <property type="entry name" value="NAD(P)-binding Rossmann-like Domain"/>
    <property type="match status" value="1"/>
</dbReference>
<gene>
    <name evidence="3" type="ORF">GCM10009802_58080</name>
</gene>
<dbReference type="SMART" id="SM00829">
    <property type="entry name" value="PKS_ER"/>
    <property type="match status" value="1"/>
</dbReference>
<dbReference type="InterPro" id="IPR020843">
    <property type="entry name" value="ER"/>
</dbReference>
<name>A0ABN1ZNI1_9ACTN</name>
<sequence length="307" mass="31822">MVFAMGFSAYGGPEVLRRLDVDVPEPAAGEVRIRVRCAGVNPLDWKLRSGRMAAFRPLTFPHVLGNEAAGVVEAAGPDAGPWRVGDEVLGPVTAGYAVRTLARADRLVAKPPGLPWELAGGLPMAAETAHRTLAALRVAKDDTLLVHGAAGGVGSLAVQFAVSAGVRVIGTASPANHDYLRSLGAEPVAYGEGVDVRVRELTPGVDAVLDAAGRGVLPESVELAGGPERVLTIADAAGARALGVRFSGAADGEDQHVAGIERALALYRDGRLHLPVWRALPLAEAADAHRASEEGHLRGKIVLVADD</sequence>
<keyword evidence="1" id="KW-0521">NADP</keyword>
<feature type="domain" description="Enoyl reductase (ER)" evidence="2">
    <location>
        <begin position="11"/>
        <end position="303"/>
    </location>
</feature>
<dbReference type="CDD" id="cd05289">
    <property type="entry name" value="MDR_like_2"/>
    <property type="match status" value="1"/>
</dbReference>
<proteinExistence type="predicted"/>
<dbReference type="EMBL" id="BAAAPF010000310">
    <property type="protein sequence ID" value="GAA1501486.1"/>
    <property type="molecule type" value="Genomic_DNA"/>
</dbReference>
<dbReference type="InterPro" id="IPR011032">
    <property type="entry name" value="GroES-like_sf"/>
</dbReference>
<dbReference type="PANTHER" id="PTHR44154">
    <property type="entry name" value="QUINONE OXIDOREDUCTASE"/>
    <property type="match status" value="1"/>
</dbReference>
<organism evidence="3 4">
    <name type="scientific">Streptomyces synnematoformans</name>
    <dbReference type="NCBI Taxonomy" id="415721"/>
    <lineage>
        <taxon>Bacteria</taxon>
        <taxon>Bacillati</taxon>
        <taxon>Actinomycetota</taxon>
        <taxon>Actinomycetes</taxon>
        <taxon>Kitasatosporales</taxon>
        <taxon>Streptomycetaceae</taxon>
        <taxon>Streptomyces</taxon>
    </lineage>
</organism>
<dbReference type="SUPFAM" id="SSF51735">
    <property type="entry name" value="NAD(P)-binding Rossmann-fold domains"/>
    <property type="match status" value="1"/>
</dbReference>
<accession>A0ABN1ZNI1</accession>
<evidence type="ECO:0000256" key="1">
    <source>
        <dbReference type="ARBA" id="ARBA00022857"/>
    </source>
</evidence>